<protein>
    <submittedName>
        <fullName evidence="2">Leucine-rich repeat containing G protein-coupled receptor 6</fullName>
    </submittedName>
</protein>
<reference evidence="2" key="2">
    <citation type="submission" date="2016-06" db="EMBL/GenBank/DDBJ databases">
        <title>The genome of a short-lived fish provides insights into sex chromosome evolution and the genetic control of aging.</title>
        <authorList>
            <person name="Reichwald K."/>
            <person name="Felder M."/>
            <person name="Petzold A."/>
            <person name="Koch P."/>
            <person name="Groth M."/>
            <person name="Platzer M."/>
        </authorList>
    </citation>
    <scope>NUCLEOTIDE SEQUENCE</scope>
    <source>
        <tissue evidence="2">Brain</tissue>
    </source>
</reference>
<proteinExistence type="predicted"/>
<organism evidence="2">
    <name type="scientific">Nothobranchius rachovii</name>
    <name type="common">bluefin notho</name>
    <dbReference type="NCBI Taxonomy" id="451742"/>
    <lineage>
        <taxon>Eukaryota</taxon>
        <taxon>Metazoa</taxon>
        <taxon>Chordata</taxon>
        <taxon>Craniata</taxon>
        <taxon>Vertebrata</taxon>
        <taxon>Euteleostomi</taxon>
        <taxon>Actinopterygii</taxon>
        <taxon>Neopterygii</taxon>
        <taxon>Teleostei</taxon>
        <taxon>Neoteleostei</taxon>
        <taxon>Acanthomorphata</taxon>
        <taxon>Ovalentaria</taxon>
        <taxon>Atherinomorphae</taxon>
        <taxon>Cyprinodontiformes</taxon>
        <taxon>Nothobranchiidae</taxon>
        <taxon>Nothobranchius</taxon>
    </lineage>
</organism>
<evidence type="ECO:0000313" key="2">
    <source>
        <dbReference type="EMBL" id="SBS12945.1"/>
    </source>
</evidence>
<dbReference type="AlphaFoldDB" id="A0A1A8S3E3"/>
<accession>A0A1A8S3E3</accession>
<gene>
    <name evidence="2" type="primary">LGR6</name>
</gene>
<keyword evidence="2" id="KW-0675">Receptor</keyword>
<feature type="signal peptide" evidence="1">
    <location>
        <begin position="1"/>
        <end position="21"/>
    </location>
</feature>
<feature type="non-terminal residue" evidence="2">
    <location>
        <position position="86"/>
    </location>
</feature>
<dbReference type="EMBL" id="HAEI01011278">
    <property type="protein sequence ID" value="SBS12945.1"/>
    <property type="molecule type" value="Transcribed_RNA"/>
</dbReference>
<feature type="chain" id="PRO_5008378270" evidence="1">
    <location>
        <begin position="22"/>
        <end position="86"/>
    </location>
</feature>
<name>A0A1A8S3E3_9TELE</name>
<sequence length="86" mass="9855">WHKCDMCPCLWEIIILWECSHMCIFLPHPVTHSCFSSTVRCGRIWVFPLLPSFTPAYPVSSLAILPSLSFGTHYDEHAVLANSHRI</sequence>
<evidence type="ECO:0000256" key="1">
    <source>
        <dbReference type="SAM" id="SignalP"/>
    </source>
</evidence>
<feature type="non-terminal residue" evidence="2">
    <location>
        <position position="1"/>
    </location>
</feature>
<reference evidence="2" key="1">
    <citation type="submission" date="2016-05" db="EMBL/GenBank/DDBJ databases">
        <authorList>
            <person name="Lavstsen T."/>
            <person name="Jespersen J.S."/>
        </authorList>
    </citation>
    <scope>NUCLEOTIDE SEQUENCE</scope>
    <source>
        <tissue evidence="2">Brain</tissue>
    </source>
</reference>
<keyword evidence="1" id="KW-0732">Signal</keyword>